<evidence type="ECO:0000256" key="1">
    <source>
        <dbReference type="SAM" id="Phobius"/>
    </source>
</evidence>
<name>A0ABT6I0T0_9GAMM</name>
<keyword evidence="3" id="KW-1185">Reference proteome</keyword>
<proteinExistence type="predicted"/>
<evidence type="ECO:0000313" key="2">
    <source>
        <dbReference type="EMBL" id="MDH4571122.1"/>
    </source>
</evidence>
<evidence type="ECO:0000313" key="3">
    <source>
        <dbReference type="Proteomes" id="UP001162135"/>
    </source>
</evidence>
<sequence length="115" mass="12133">MSDVTTSADATKSAPVKAVWALLIVAWICFLLPVPGIGLFVGCPLNFVAFIVAIVVITRGRTGMGITQLIVSLVVSPIIYFIGLAIFGAAMNSGQQEKESFDYGQVPPAYVQSIA</sequence>
<feature type="transmembrane region" description="Helical" evidence="1">
    <location>
        <begin position="69"/>
        <end position="91"/>
    </location>
</feature>
<comment type="caution">
    <text evidence="2">The sequence shown here is derived from an EMBL/GenBank/DDBJ whole genome shotgun (WGS) entry which is preliminary data.</text>
</comment>
<accession>A0ABT6I0T0</accession>
<feature type="transmembrane region" description="Helical" evidence="1">
    <location>
        <begin position="24"/>
        <end position="57"/>
    </location>
</feature>
<organism evidence="2 3">
    <name type="scientific">Salinicola acroporae</name>
    <dbReference type="NCBI Taxonomy" id="1541440"/>
    <lineage>
        <taxon>Bacteria</taxon>
        <taxon>Pseudomonadati</taxon>
        <taxon>Pseudomonadota</taxon>
        <taxon>Gammaproteobacteria</taxon>
        <taxon>Oceanospirillales</taxon>
        <taxon>Halomonadaceae</taxon>
        <taxon>Salinicola</taxon>
    </lineage>
</organism>
<keyword evidence="1" id="KW-0472">Membrane</keyword>
<keyword evidence="1" id="KW-0812">Transmembrane</keyword>
<gene>
    <name evidence="2" type="ORF">CUR86_00705</name>
</gene>
<keyword evidence="1" id="KW-1133">Transmembrane helix</keyword>
<dbReference type="EMBL" id="PGFS01000001">
    <property type="protein sequence ID" value="MDH4571122.1"/>
    <property type="molecule type" value="Genomic_DNA"/>
</dbReference>
<protein>
    <submittedName>
        <fullName evidence="2">Uncharacterized protein</fullName>
    </submittedName>
</protein>
<reference evidence="2" key="1">
    <citation type="journal article" date="2015" name="Antonie Van Leeuwenhoek">
        <title>Comparative 16S rRNA signatures and multilocus sequence analysis for the genus Salinicola and description of Salinicola acroporae sp. nov., isolated from coral Acropora digitifera.</title>
        <authorList>
            <person name="Lepcha R.T."/>
            <person name="Poddar A."/>
            <person name="Schumann P."/>
            <person name="Das S.K."/>
        </authorList>
    </citation>
    <scope>NUCLEOTIDE SEQUENCE</scope>
    <source>
        <strain evidence="2">S4-41</strain>
    </source>
</reference>
<dbReference type="Proteomes" id="UP001162135">
    <property type="component" value="Unassembled WGS sequence"/>
</dbReference>
<reference evidence="2" key="2">
    <citation type="submission" date="2017-11" db="EMBL/GenBank/DDBJ databases">
        <authorList>
            <person name="Das S.K."/>
        </authorList>
    </citation>
    <scope>NUCLEOTIDE SEQUENCE</scope>
    <source>
        <strain evidence="2">S4-41</strain>
    </source>
</reference>
<dbReference type="RefSeq" id="WP_110717321.1">
    <property type="nucleotide sequence ID" value="NZ_PGFS01000001.1"/>
</dbReference>